<evidence type="ECO:0000256" key="2">
    <source>
        <dbReference type="ARBA" id="ARBA00022448"/>
    </source>
</evidence>
<feature type="region of interest" description="Disordered" evidence="14">
    <location>
        <begin position="469"/>
        <end position="488"/>
    </location>
</feature>
<organism evidence="17 18">
    <name type="scientific">Aureispira anguillae</name>
    <dbReference type="NCBI Taxonomy" id="2864201"/>
    <lineage>
        <taxon>Bacteria</taxon>
        <taxon>Pseudomonadati</taxon>
        <taxon>Bacteroidota</taxon>
        <taxon>Saprospiria</taxon>
        <taxon>Saprospirales</taxon>
        <taxon>Saprospiraceae</taxon>
        <taxon>Aureispira</taxon>
    </lineage>
</organism>
<dbReference type="SUPFAM" id="SSF63380">
    <property type="entry name" value="Riboflavin synthase domain-like"/>
    <property type="match status" value="1"/>
</dbReference>
<dbReference type="Proteomes" id="UP001060919">
    <property type="component" value="Chromosome"/>
</dbReference>
<keyword evidence="8 12" id="KW-0521">NADP</keyword>
<dbReference type="PROSITE" id="PS51384">
    <property type="entry name" value="FAD_FR"/>
    <property type="match status" value="1"/>
</dbReference>
<keyword evidence="18" id="KW-1185">Reference proteome</keyword>
<evidence type="ECO:0000256" key="1">
    <source>
        <dbReference type="ARBA" id="ARBA00010018"/>
    </source>
</evidence>
<dbReference type="EC" id="1.14.14.1" evidence="12"/>
<dbReference type="GO" id="GO:0003958">
    <property type="term" value="F:NADPH-hemoprotein reductase activity"/>
    <property type="evidence" value="ECO:0007669"/>
    <property type="project" value="UniProtKB-UniRule"/>
</dbReference>
<evidence type="ECO:0000259" key="15">
    <source>
        <dbReference type="PROSITE" id="PS50902"/>
    </source>
</evidence>
<evidence type="ECO:0000313" key="17">
    <source>
        <dbReference type="EMBL" id="BDS14595.1"/>
    </source>
</evidence>
<dbReference type="InterPro" id="IPR003097">
    <property type="entry name" value="CysJ-like_FAD-binding"/>
</dbReference>
<dbReference type="PRINTS" id="PR00463">
    <property type="entry name" value="EP450I"/>
</dbReference>
<dbReference type="GO" id="GO:0005506">
    <property type="term" value="F:iron ion binding"/>
    <property type="evidence" value="ECO:0007669"/>
    <property type="project" value="UniProtKB-UniRule"/>
</dbReference>
<dbReference type="PROSITE" id="PS00086">
    <property type="entry name" value="CYTOCHROME_P450"/>
    <property type="match status" value="1"/>
</dbReference>
<dbReference type="InterPro" id="IPR017972">
    <property type="entry name" value="Cyt_P450_CS"/>
</dbReference>
<dbReference type="Pfam" id="PF00258">
    <property type="entry name" value="Flavodoxin_1"/>
    <property type="match status" value="1"/>
</dbReference>
<dbReference type="CDD" id="cd11068">
    <property type="entry name" value="CYP120A1"/>
    <property type="match status" value="1"/>
</dbReference>
<dbReference type="InterPro" id="IPR029039">
    <property type="entry name" value="Flavoprotein-like_sf"/>
</dbReference>
<dbReference type="SUPFAM" id="SSF48264">
    <property type="entry name" value="Cytochrome P450"/>
    <property type="match status" value="1"/>
</dbReference>
<dbReference type="InterPro" id="IPR001433">
    <property type="entry name" value="OxRdtase_FAD/NAD-bd"/>
</dbReference>
<evidence type="ECO:0000256" key="4">
    <source>
        <dbReference type="ARBA" id="ARBA00022630"/>
    </source>
</evidence>
<evidence type="ECO:0000256" key="7">
    <source>
        <dbReference type="ARBA" id="ARBA00022827"/>
    </source>
</evidence>
<feature type="compositionally biased region" description="Basic and acidic residues" evidence="14">
    <location>
        <begin position="469"/>
        <end position="478"/>
    </location>
</feature>
<keyword evidence="9 12" id="KW-0560">Oxidoreductase</keyword>
<dbReference type="Gene3D" id="3.40.50.360">
    <property type="match status" value="1"/>
</dbReference>
<dbReference type="Pfam" id="PF00667">
    <property type="entry name" value="FAD_binding_1"/>
    <property type="match status" value="1"/>
</dbReference>
<evidence type="ECO:0000256" key="6">
    <source>
        <dbReference type="ARBA" id="ARBA00022723"/>
    </source>
</evidence>
<dbReference type="PIRSF" id="PIRSF000209">
    <property type="entry name" value="Bifunctional_P450_P450R"/>
    <property type="match status" value="1"/>
</dbReference>
<dbReference type="Gene3D" id="1.20.990.10">
    <property type="entry name" value="NADPH-cytochrome p450 Reductase, Chain A, domain 3"/>
    <property type="match status" value="1"/>
</dbReference>
<feature type="domain" description="FAD-binding FR-type" evidence="16">
    <location>
        <begin position="670"/>
        <end position="904"/>
    </location>
</feature>
<evidence type="ECO:0000256" key="14">
    <source>
        <dbReference type="SAM" id="MobiDB-lite"/>
    </source>
</evidence>
<dbReference type="SUPFAM" id="SSF52343">
    <property type="entry name" value="Ferredoxin reductase-like, C-terminal NADP-linked domain"/>
    <property type="match status" value="1"/>
</dbReference>
<accession>A0A915YK77</accession>
<dbReference type="FunFam" id="1.10.630.10:FF:000040">
    <property type="entry name" value="Bifunctional cytochrome P450/NADPH--P450 reductase"/>
    <property type="match status" value="1"/>
</dbReference>
<evidence type="ECO:0000256" key="12">
    <source>
        <dbReference type="PIRNR" id="PIRNR000209"/>
    </source>
</evidence>
<evidence type="ECO:0000256" key="11">
    <source>
        <dbReference type="ARBA" id="ARBA00023033"/>
    </source>
</evidence>
<dbReference type="PRINTS" id="PR00385">
    <property type="entry name" value="P450"/>
</dbReference>
<dbReference type="InterPro" id="IPR008254">
    <property type="entry name" value="Flavodoxin/NO_synth"/>
</dbReference>
<dbReference type="Gene3D" id="2.40.30.10">
    <property type="entry name" value="Translation factors"/>
    <property type="match status" value="1"/>
</dbReference>
<gene>
    <name evidence="17" type="ORF">AsAng_0053760</name>
</gene>
<dbReference type="InterPro" id="IPR017938">
    <property type="entry name" value="Riboflavin_synthase-like_b-brl"/>
</dbReference>
<feature type="domain" description="Flavodoxin-like" evidence="15">
    <location>
        <begin position="494"/>
        <end position="633"/>
    </location>
</feature>
<keyword evidence="5 12" id="KW-0288">FMN</keyword>
<dbReference type="GO" id="GO:0050660">
    <property type="term" value="F:flavin adenine dinucleotide binding"/>
    <property type="evidence" value="ECO:0007669"/>
    <property type="project" value="TreeGrafter"/>
</dbReference>
<keyword evidence="7 12" id="KW-0274">FAD</keyword>
<dbReference type="InterPro" id="IPR017927">
    <property type="entry name" value="FAD-bd_FR_type"/>
</dbReference>
<dbReference type="GO" id="GO:0070330">
    <property type="term" value="F:aromatase activity"/>
    <property type="evidence" value="ECO:0007669"/>
    <property type="project" value="UniProtKB-UniRule"/>
</dbReference>
<keyword evidence="10 12" id="KW-0408">Iron</keyword>
<evidence type="ECO:0000256" key="3">
    <source>
        <dbReference type="ARBA" id="ARBA00022617"/>
    </source>
</evidence>
<dbReference type="RefSeq" id="WP_264789814.1">
    <property type="nucleotide sequence ID" value="NZ_AP026867.1"/>
</dbReference>
<dbReference type="GO" id="GO:0005829">
    <property type="term" value="C:cytosol"/>
    <property type="evidence" value="ECO:0007669"/>
    <property type="project" value="TreeGrafter"/>
</dbReference>
<keyword evidence="2 12" id="KW-0813">Transport</keyword>
<evidence type="ECO:0000256" key="13">
    <source>
        <dbReference type="PIRSR" id="PIRSR000209-1"/>
    </source>
</evidence>
<dbReference type="GO" id="GO:0020037">
    <property type="term" value="F:heme binding"/>
    <property type="evidence" value="ECO:0007669"/>
    <property type="project" value="UniProtKB-UniRule"/>
</dbReference>
<feature type="binding site" description="axial binding residue" evidence="13">
    <location>
        <position position="411"/>
    </location>
    <ligand>
        <name>heme</name>
        <dbReference type="ChEBI" id="CHEBI:30413"/>
    </ligand>
    <ligandPart>
        <name>Fe</name>
        <dbReference type="ChEBI" id="CHEBI:18248"/>
    </ligandPart>
</feature>
<dbReference type="InterPro" id="IPR039261">
    <property type="entry name" value="FNR_nucleotide-bd"/>
</dbReference>
<proteinExistence type="inferred from homology"/>
<keyword evidence="4 12" id="KW-0285">Flavoprotein</keyword>
<comment type="cofactor">
    <cofactor evidence="12">
        <name>FAD</name>
        <dbReference type="ChEBI" id="CHEBI:57692"/>
    </cofactor>
    <cofactor evidence="12">
        <name>FMN</name>
        <dbReference type="ChEBI" id="CHEBI:58210"/>
    </cofactor>
</comment>
<dbReference type="CDD" id="cd06206">
    <property type="entry name" value="bifunctional_CYPOR"/>
    <property type="match status" value="1"/>
</dbReference>
<evidence type="ECO:0000256" key="8">
    <source>
        <dbReference type="ARBA" id="ARBA00022857"/>
    </source>
</evidence>
<dbReference type="Pfam" id="PF00067">
    <property type="entry name" value="p450"/>
    <property type="match status" value="1"/>
</dbReference>
<dbReference type="InterPro" id="IPR001128">
    <property type="entry name" value="Cyt_P450"/>
</dbReference>
<keyword evidence="6 12" id="KW-0479">Metal-binding</keyword>
<dbReference type="Gene3D" id="3.40.50.80">
    <property type="entry name" value="Nucleotide-binding domain of ferredoxin-NADP reductase (FNR) module"/>
    <property type="match status" value="1"/>
</dbReference>
<dbReference type="Gene3D" id="1.10.630.10">
    <property type="entry name" value="Cytochrome P450"/>
    <property type="match status" value="1"/>
</dbReference>
<keyword evidence="3 12" id="KW-0349">Heme</keyword>
<evidence type="ECO:0000256" key="10">
    <source>
        <dbReference type="ARBA" id="ARBA00023004"/>
    </source>
</evidence>
<dbReference type="AlphaFoldDB" id="A0A915YK77"/>
<evidence type="ECO:0000313" key="18">
    <source>
        <dbReference type="Proteomes" id="UP001060919"/>
    </source>
</evidence>
<comment type="similarity">
    <text evidence="1 12">In the N-terminal section; belongs to the cytochrome P450 family.</text>
</comment>
<dbReference type="SUPFAM" id="SSF52218">
    <property type="entry name" value="Flavoproteins"/>
    <property type="match status" value="1"/>
</dbReference>
<dbReference type="EC" id="1.6.2.4" evidence="12"/>
<dbReference type="InterPro" id="IPR036396">
    <property type="entry name" value="Cyt_P450_sf"/>
</dbReference>
<comment type="catalytic activity">
    <reaction evidence="12">
        <text>2 oxidized [cytochrome P450] + NADPH = 2 reduced [cytochrome P450] + NADP(+) + H(+)</text>
        <dbReference type="Rhea" id="RHEA:24040"/>
        <dbReference type="Rhea" id="RHEA-COMP:14627"/>
        <dbReference type="Rhea" id="RHEA-COMP:14628"/>
        <dbReference type="ChEBI" id="CHEBI:15378"/>
        <dbReference type="ChEBI" id="CHEBI:55376"/>
        <dbReference type="ChEBI" id="CHEBI:57783"/>
        <dbReference type="ChEBI" id="CHEBI:58349"/>
        <dbReference type="ChEBI" id="CHEBI:60344"/>
        <dbReference type="EC" id="1.6.2.4"/>
    </reaction>
</comment>
<dbReference type="PANTHER" id="PTHR19384:SF17">
    <property type="entry name" value="NADPH--CYTOCHROME P450 REDUCTASE"/>
    <property type="match status" value="1"/>
</dbReference>
<dbReference type="PANTHER" id="PTHR19384">
    <property type="entry name" value="NITRIC OXIDE SYNTHASE-RELATED"/>
    <property type="match status" value="1"/>
</dbReference>
<keyword evidence="11 12" id="KW-0503">Monooxygenase</keyword>
<dbReference type="EMBL" id="AP026867">
    <property type="protein sequence ID" value="BDS14595.1"/>
    <property type="molecule type" value="Genomic_DNA"/>
</dbReference>
<dbReference type="InterPro" id="IPR023206">
    <property type="entry name" value="Bifunctional_P450_P450_red"/>
</dbReference>
<dbReference type="InterPro" id="IPR023173">
    <property type="entry name" value="NADPH_Cyt_P450_Rdtase_alpha"/>
</dbReference>
<dbReference type="KEGG" id="aup:AsAng_0053760"/>
<dbReference type="PROSITE" id="PS50902">
    <property type="entry name" value="FLAVODOXIN_LIKE"/>
    <property type="match status" value="1"/>
</dbReference>
<dbReference type="GO" id="GO:0010181">
    <property type="term" value="F:FMN binding"/>
    <property type="evidence" value="ECO:0007669"/>
    <property type="project" value="UniProtKB-UniRule"/>
</dbReference>
<dbReference type="Pfam" id="PF00175">
    <property type="entry name" value="NAD_binding_1"/>
    <property type="match status" value="1"/>
</dbReference>
<protein>
    <recommendedName>
        <fullName evidence="12">Bifunctional cytochrome P450/NADPH--P450 reductase</fullName>
    </recommendedName>
    <domain>
        <recommendedName>
            <fullName evidence="12">Cytochrome P450</fullName>
            <ecNumber evidence="12">1.14.14.1</ecNumber>
        </recommendedName>
    </domain>
    <domain>
        <recommendedName>
            <fullName evidence="12">NADPH--cytochrome P450 reductase</fullName>
            <ecNumber evidence="12">1.6.2.4</ecNumber>
        </recommendedName>
    </domain>
</protein>
<dbReference type="InterPro" id="IPR002401">
    <property type="entry name" value="Cyt_P450_E_grp-I"/>
</dbReference>
<evidence type="ECO:0000256" key="9">
    <source>
        <dbReference type="ARBA" id="ARBA00023002"/>
    </source>
</evidence>
<comment type="catalytic activity">
    <reaction evidence="12">
        <text>an organic molecule + reduced [NADPH--hemoprotein reductase] + O2 = an alcohol + oxidized [NADPH--hemoprotein reductase] + H2O + H(+)</text>
        <dbReference type="Rhea" id="RHEA:17149"/>
        <dbReference type="Rhea" id="RHEA-COMP:11964"/>
        <dbReference type="Rhea" id="RHEA-COMP:11965"/>
        <dbReference type="ChEBI" id="CHEBI:15377"/>
        <dbReference type="ChEBI" id="CHEBI:15378"/>
        <dbReference type="ChEBI" id="CHEBI:15379"/>
        <dbReference type="ChEBI" id="CHEBI:30879"/>
        <dbReference type="ChEBI" id="CHEBI:57618"/>
        <dbReference type="ChEBI" id="CHEBI:58210"/>
        <dbReference type="ChEBI" id="CHEBI:142491"/>
        <dbReference type="EC" id="1.14.14.1"/>
    </reaction>
</comment>
<evidence type="ECO:0000259" key="16">
    <source>
        <dbReference type="PROSITE" id="PS51384"/>
    </source>
</evidence>
<reference evidence="17" key="1">
    <citation type="submission" date="2022-09" db="EMBL/GenBank/DDBJ databases">
        <title>Aureispira anguillicida sp. nov., isolated from Leptocephalus of Japanese eel Anguilla japonica.</title>
        <authorList>
            <person name="Yuasa K."/>
            <person name="Mekata T."/>
            <person name="Ikunari K."/>
        </authorList>
    </citation>
    <scope>NUCLEOTIDE SEQUENCE</scope>
    <source>
        <strain evidence="17">EL160426</strain>
    </source>
</reference>
<evidence type="ECO:0000256" key="5">
    <source>
        <dbReference type="ARBA" id="ARBA00022643"/>
    </source>
</evidence>
<keyword evidence="12" id="KW-0249">Electron transport</keyword>
<name>A0A915YK77_9BACT</name>
<sequence>MEKTMLKRTKIPQDQSLPFLGNLLELDKSEGMISNFERMAEKHGEIYRMDFPSSTVLIVSSHRLINELCDETRFRKKLTTPLEIIRDFAKDGLFTAYGDEPNWHKAHRILTPTFGPMSIRAMFPQMLDIAEQLMLKWERMGDNAVFDVPDDMTRLTLDTIALCAFNYRFNSFYRDEMHPFVHAMVEGLVEAGEKAKRLPLQDNVMFWVRKKYESNIEYMNRVADTIIQKRKGDGLEEAPDDLLNKMLVGKDPVTGEKLTDENIRYQMITFLIAGHETTSGLLSFALYYLSKHPEILAKAQAEVDEVLGNKRPKVEDINQLSYISQILKETLRLSPTAPVFAVEPIEDTMLGDKYAVKKGEIILVLLPALHKDPLVWGEDAALFKPARFSTENFKKLPPNAWKPFGNGARACIGRPFAIQEAILVLSMILQRFEIESDDPNYELKIKETLTLKPENFYLRAKRRNRIIEDETPSVERKQSSSQDEPLEEVENPQLVVLYGSNSGSSRNFALQLVHNVTKKGFTAKMGELDAYVDQIPKDSKVVIITASYEGQPTNDAKNFVQWLKKNSTIDLKGLAYTVFGCGNKDWANTYQAIPIFLDQRLQELGATRFFERGEADAKADFLGNFERWEEALLNVLEQTLEHSKNPNNRGQQLAVEMIKTPSKLQHLKQKQLKEGRILANKELVDMTHELGRSKRHIEIQLTNGMTYQAGDYLTILPFNTTDNVARVLKHFLIAPDTKIILKDQSQTALLPLGYPVAVGEVLTHYVELGQPVTRQQLETLVDKTPCPPERMELEKWLQKDIYTKEVFEKRVSLIDVLQRIGSCSLTFDEFLGMLPAMKPRQYSISSSPVVDPSICSLTVAVVAAPAWCGQGNYQGVASNYLASLNIGDAVWIAITPSKQAFHLPENIQTPVIMVGAGSGIAPFRGFIQERAEQIAAEKMLLFFGCDHPDVDFLYKEELMVWQERGIVDVCPAYTYQVDNGIKYVQDRVWKEKDQIWETLKEGAVVYVCGDGKYMAPAVRATFVQIYKEQMSAKQEEAEKWMDQLIETGQYVLDTF</sequence>
<comment type="cofactor">
    <cofactor evidence="12 13">
        <name>heme</name>
        <dbReference type="ChEBI" id="CHEBI:30413"/>
    </cofactor>
</comment>